<dbReference type="AlphaFoldDB" id="A0A9D4R438"/>
<gene>
    <name evidence="2" type="ORF">DPMN_096927</name>
</gene>
<keyword evidence="3" id="KW-1185">Reference proteome</keyword>
<evidence type="ECO:0000256" key="1">
    <source>
        <dbReference type="SAM" id="MobiDB-lite"/>
    </source>
</evidence>
<sequence length="77" mass="8812">MVNEDSERDRKNREIYHGEYNHDNDYDKADDYITVGDDDVYHSERADVFDGFHGSPVLVATMLGLLLNLADGIVHLE</sequence>
<comment type="caution">
    <text evidence="2">The sequence shown here is derived from an EMBL/GenBank/DDBJ whole genome shotgun (WGS) entry which is preliminary data.</text>
</comment>
<proteinExistence type="predicted"/>
<accession>A0A9D4R438</accession>
<protein>
    <submittedName>
        <fullName evidence="2">Uncharacterized protein</fullName>
    </submittedName>
</protein>
<dbReference type="EMBL" id="JAIWYP010000003">
    <property type="protein sequence ID" value="KAH3854386.1"/>
    <property type="molecule type" value="Genomic_DNA"/>
</dbReference>
<organism evidence="2 3">
    <name type="scientific">Dreissena polymorpha</name>
    <name type="common">Zebra mussel</name>
    <name type="synonym">Mytilus polymorpha</name>
    <dbReference type="NCBI Taxonomy" id="45954"/>
    <lineage>
        <taxon>Eukaryota</taxon>
        <taxon>Metazoa</taxon>
        <taxon>Spiralia</taxon>
        <taxon>Lophotrochozoa</taxon>
        <taxon>Mollusca</taxon>
        <taxon>Bivalvia</taxon>
        <taxon>Autobranchia</taxon>
        <taxon>Heteroconchia</taxon>
        <taxon>Euheterodonta</taxon>
        <taxon>Imparidentia</taxon>
        <taxon>Neoheterodontei</taxon>
        <taxon>Myida</taxon>
        <taxon>Dreissenoidea</taxon>
        <taxon>Dreissenidae</taxon>
        <taxon>Dreissena</taxon>
    </lineage>
</organism>
<name>A0A9D4R438_DREPO</name>
<feature type="region of interest" description="Disordered" evidence="1">
    <location>
        <begin position="1"/>
        <end position="22"/>
    </location>
</feature>
<evidence type="ECO:0000313" key="3">
    <source>
        <dbReference type="Proteomes" id="UP000828390"/>
    </source>
</evidence>
<reference evidence="2" key="1">
    <citation type="journal article" date="2019" name="bioRxiv">
        <title>The Genome of the Zebra Mussel, Dreissena polymorpha: A Resource for Invasive Species Research.</title>
        <authorList>
            <person name="McCartney M.A."/>
            <person name="Auch B."/>
            <person name="Kono T."/>
            <person name="Mallez S."/>
            <person name="Zhang Y."/>
            <person name="Obille A."/>
            <person name="Becker A."/>
            <person name="Abrahante J.E."/>
            <person name="Garbe J."/>
            <person name="Badalamenti J.P."/>
            <person name="Herman A."/>
            <person name="Mangelson H."/>
            <person name="Liachko I."/>
            <person name="Sullivan S."/>
            <person name="Sone E.D."/>
            <person name="Koren S."/>
            <person name="Silverstein K.A.T."/>
            <person name="Beckman K.B."/>
            <person name="Gohl D.M."/>
        </authorList>
    </citation>
    <scope>NUCLEOTIDE SEQUENCE</scope>
    <source>
        <strain evidence="2">Duluth1</strain>
        <tissue evidence="2">Whole animal</tissue>
    </source>
</reference>
<evidence type="ECO:0000313" key="2">
    <source>
        <dbReference type="EMBL" id="KAH3854386.1"/>
    </source>
</evidence>
<reference evidence="2" key="2">
    <citation type="submission" date="2020-11" db="EMBL/GenBank/DDBJ databases">
        <authorList>
            <person name="McCartney M.A."/>
            <person name="Auch B."/>
            <person name="Kono T."/>
            <person name="Mallez S."/>
            <person name="Becker A."/>
            <person name="Gohl D.M."/>
            <person name="Silverstein K.A.T."/>
            <person name="Koren S."/>
            <person name="Bechman K.B."/>
            <person name="Herman A."/>
            <person name="Abrahante J.E."/>
            <person name="Garbe J."/>
        </authorList>
    </citation>
    <scope>NUCLEOTIDE SEQUENCE</scope>
    <source>
        <strain evidence="2">Duluth1</strain>
        <tissue evidence="2">Whole animal</tissue>
    </source>
</reference>
<dbReference type="Proteomes" id="UP000828390">
    <property type="component" value="Unassembled WGS sequence"/>
</dbReference>